<accession>A0A8H3IRE6</accession>
<dbReference type="InterPro" id="IPR027417">
    <property type="entry name" value="P-loop_NTPase"/>
</dbReference>
<keyword evidence="1" id="KW-0677">Repeat</keyword>
<sequence length="764" mass="86648">MDPVSLSIGVIVPAFGIGKAISGFYKDYQVVPEELEKLAKQADTWEAIITAAHRIIGRAHESIEDADSAPRSSDAISKQYMLCIQLLHQLSDDLKMSADAAKRYNWERVRKAFRRKGIGESMAELKNCCDQFSIAASIHLEEQNGTKIEGLQSSFDDLRSKVDEHHTRVNKRDILQWITDECQWDAHYAHMEDFQEGTLDTILNSNQYYEWQNGLLDDDGNAVAPAILWCHGPPGAGKSTLVFAIIERLHRYYGQDALIVHSYSSYDKCDDQSAEKVISGILRTAVSQYEVIPDFVVKEWKNHNHGLSPIRLPTLRSLLCYLLSSRRKSFIVIDALDEITSLQGNNGRQLEPDEVLNEVINIVETVNRLKVDQGQICCRALLTSREKRPGRFSTVRVSEMVIKAAIADVQLTLEALMDGRYLRNLHEKISKEAMARATIVDRISRNAKGVFLLAKLQIDYLRQFTNLRDLTEALEDLPEDLQESHKRSMERIQSQTARRRDTALKALSLVYHARGVLSVESAQQALAVRDGDEYFDKTGIDDDEMLYNMTAGLLATRSGSLIFVHHTVREFLRKPGGNGKFDVCETGGIQSTETWFTKKRLAHGYVASQCLNFLVLKNFLDPLDDAQRELRAKDFPFLEYAVNNVGYHSYRATALEDERYRLRQKCRALLDEGGIPFGSLQEFLARLWTNPAPARVLTLHPQICRNAAIYATRSSIFFAIIFSKFRATTISRSGMHAIPCPWRCAPLVRLKRAMRPPGVCEYPR</sequence>
<proteinExistence type="predicted"/>
<dbReference type="EMBL" id="CAJPDS010000056">
    <property type="protein sequence ID" value="CAF9930550.1"/>
    <property type="molecule type" value="Genomic_DNA"/>
</dbReference>
<dbReference type="InterPro" id="IPR056884">
    <property type="entry name" value="NPHP3-like_N"/>
</dbReference>
<dbReference type="Pfam" id="PF24883">
    <property type="entry name" value="NPHP3_N"/>
    <property type="match status" value="1"/>
</dbReference>
<reference evidence="3" key="1">
    <citation type="submission" date="2021-03" db="EMBL/GenBank/DDBJ databases">
        <authorList>
            <person name="Tagirdzhanova G."/>
        </authorList>
    </citation>
    <scope>NUCLEOTIDE SEQUENCE</scope>
</reference>
<dbReference type="AlphaFoldDB" id="A0A8H3IRE6"/>
<dbReference type="PANTHER" id="PTHR10039">
    <property type="entry name" value="AMELOGENIN"/>
    <property type="match status" value="1"/>
</dbReference>
<keyword evidence="4" id="KW-1185">Reference proteome</keyword>
<comment type="caution">
    <text evidence="3">The sequence shown here is derived from an EMBL/GenBank/DDBJ whole genome shotgun (WGS) entry which is preliminary data.</text>
</comment>
<evidence type="ECO:0000259" key="2">
    <source>
        <dbReference type="Pfam" id="PF24883"/>
    </source>
</evidence>
<gene>
    <name evidence="3" type="ORF">HETSPECPRED_007649</name>
</gene>
<protein>
    <recommendedName>
        <fullName evidence="2">Nephrocystin 3-like N-terminal domain-containing protein</fullName>
    </recommendedName>
</protein>
<name>A0A8H3IRE6_9LECA</name>
<dbReference type="Proteomes" id="UP000664521">
    <property type="component" value="Unassembled WGS sequence"/>
</dbReference>
<evidence type="ECO:0000256" key="1">
    <source>
        <dbReference type="ARBA" id="ARBA00022737"/>
    </source>
</evidence>
<feature type="domain" description="Nephrocystin 3-like N-terminal" evidence="2">
    <location>
        <begin position="197"/>
        <end position="343"/>
    </location>
</feature>
<dbReference type="PANTHER" id="PTHR10039:SF16">
    <property type="entry name" value="GPI INOSITOL-DEACYLASE"/>
    <property type="match status" value="1"/>
</dbReference>
<evidence type="ECO:0000313" key="3">
    <source>
        <dbReference type="EMBL" id="CAF9930550.1"/>
    </source>
</evidence>
<dbReference type="Gene3D" id="3.40.50.300">
    <property type="entry name" value="P-loop containing nucleotide triphosphate hydrolases"/>
    <property type="match status" value="1"/>
</dbReference>
<dbReference type="SUPFAM" id="SSF52540">
    <property type="entry name" value="P-loop containing nucleoside triphosphate hydrolases"/>
    <property type="match status" value="1"/>
</dbReference>
<dbReference type="OrthoDB" id="195446at2759"/>
<evidence type="ECO:0000313" key="4">
    <source>
        <dbReference type="Proteomes" id="UP000664521"/>
    </source>
</evidence>
<organism evidence="3 4">
    <name type="scientific">Heterodermia speciosa</name>
    <dbReference type="NCBI Taxonomy" id="116794"/>
    <lineage>
        <taxon>Eukaryota</taxon>
        <taxon>Fungi</taxon>
        <taxon>Dikarya</taxon>
        <taxon>Ascomycota</taxon>
        <taxon>Pezizomycotina</taxon>
        <taxon>Lecanoromycetes</taxon>
        <taxon>OSLEUM clade</taxon>
        <taxon>Lecanoromycetidae</taxon>
        <taxon>Caliciales</taxon>
        <taxon>Physciaceae</taxon>
        <taxon>Heterodermia</taxon>
    </lineage>
</organism>